<dbReference type="Gene3D" id="3.40.50.300">
    <property type="entry name" value="P-loop containing nucleotide triphosphate hydrolases"/>
    <property type="match status" value="1"/>
</dbReference>
<evidence type="ECO:0000256" key="2">
    <source>
        <dbReference type="ARBA" id="ARBA00022801"/>
    </source>
</evidence>
<accession>A0A4Y2WNU0</accession>
<dbReference type="GO" id="GO:0003723">
    <property type="term" value="F:RNA binding"/>
    <property type="evidence" value="ECO:0007669"/>
    <property type="project" value="UniProtKB-UniRule"/>
</dbReference>
<dbReference type="EC" id="3.6.4.13" evidence="6"/>
<evidence type="ECO:0000256" key="1">
    <source>
        <dbReference type="ARBA" id="ARBA00022741"/>
    </source>
</evidence>
<dbReference type="InterPro" id="IPR014001">
    <property type="entry name" value="Helicase_ATP-bd"/>
</dbReference>
<keyword evidence="7" id="KW-0472">Membrane</keyword>
<keyword evidence="4 6" id="KW-0067">ATP-binding</keyword>
<dbReference type="PROSITE" id="PS51195">
    <property type="entry name" value="Q_MOTIF"/>
    <property type="match status" value="1"/>
</dbReference>
<comment type="caution">
    <text evidence="10">The sequence shown here is derived from an EMBL/GenBank/DDBJ whole genome shotgun (WGS) entry which is preliminary data.</text>
</comment>
<evidence type="ECO:0000256" key="7">
    <source>
        <dbReference type="SAM" id="Phobius"/>
    </source>
</evidence>
<evidence type="ECO:0000259" key="9">
    <source>
        <dbReference type="PROSITE" id="PS51195"/>
    </source>
</evidence>
<keyword evidence="7" id="KW-0812">Transmembrane</keyword>
<dbReference type="PANTHER" id="PTHR24031">
    <property type="entry name" value="RNA HELICASE"/>
    <property type="match status" value="1"/>
</dbReference>
<evidence type="ECO:0000256" key="4">
    <source>
        <dbReference type="ARBA" id="ARBA00022840"/>
    </source>
</evidence>
<proteinExistence type="inferred from homology"/>
<organism evidence="10 11">
    <name type="scientific">Araneus ventricosus</name>
    <name type="common">Orbweaver spider</name>
    <name type="synonym">Epeira ventricosa</name>
    <dbReference type="NCBI Taxonomy" id="182803"/>
    <lineage>
        <taxon>Eukaryota</taxon>
        <taxon>Metazoa</taxon>
        <taxon>Ecdysozoa</taxon>
        <taxon>Arthropoda</taxon>
        <taxon>Chelicerata</taxon>
        <taxon>Arachnida</taxon>
        <taxon>Araneae</taxon>
        <taxon>Araneomorphae</taxon>
        <taxon>Entelegynae</taxon>
        <taxon>Araneoidea</taxon>
        <taxon>Araneidae</taxon>
        <taxon>Araneus</taxon>
    </lineage>
</organism>
<gene>
    <name evidence="10" type="primary">pit_2</name>
    <name evidence="10" type="ORF">AVEN_254318_1</name>
</gene>
<comment type="function">
    <text evidence="6">RNA helicase.</text>
</comment>
<keyword evidence="1 6" id="KW-0547">Nucleotide-binding</keyword>
<dbReference type="AlphaFoldDB" id="A0A4Y2WNU0"/>
<evidence type="ECO:0000256" key="6">
    <source>
        <dbReference type="RuleBase" id="RU365068"/>
    </source>
</evidence>
<feature type="domain" description="Helicase ATP-binding" evidence="8">
    <location>
        <begin position="148"/>
        <end position="255"/>
    </location>
</feature>
<dbReference type="InterPro" id="IPR027417">
    <property type="entry name" value="P-loop_NTPase"/>
</dbReference>
<keyword evidence="6" id="KW-0694">RNA-binding</keyword>
<protein>
    <recommendedName>
        <fullName evidence="6">ATP-dependent RNA helicase</fullName>
        <ecNumber evidence="6">3.6.4.13</ecNumber>
    </recommendedName>
</protein>
<comment type="domain">
    <text evidence="6">The Q motif is unique to and characteristic of the DEAD box family of RNA helicases and controls ATP binding and hydrolysis.</text>
</comment>
<keyword evidence="11" id="KW-1185">Reference proteome</keyword>
<comment type="catalytic activity">
    <reaction evidence="6">
        <text>ATP + H2O = ADP + phosphate + H(+)</text>
        <dbReference type="Rhea" id="RHEA:13065"/>
        <dbReference type="ChEBI" id="CHEBI:15377"/>
        <dbReference type="ChEBI" id="CHEBI:15378"/>
        <dbReference type="ChEBI" id="CHEBI:30616"/>
        <dbReference type="ChEBI" id="CHEBI:43474"/>
        <dbReference type="ChEBI" id="CHEBI:456216"/>
        <dbReference type="EC" id="3.6.4.13"/>
    </reaction>
</comment>
<dbReference type="SUPFAM" id="SSF52540">
    <property type="entry name" value="P-loop containing nucleoside triphosphate hydrolases"/>
    <property type="match status" value="1"/>
</dbReference>
<comment type="similarity">
    <text evidence="6">Belongs to the DEAD box helicase family.</text>
</comment>
<dbReference type="GO" id="GO:0005524">
    <property type="term" value="F:ATP binding"/>
    <property type="evidence" value="ECO:0007669"/>
    <property type="project" value="UniProtKB-UniRule"/>
</dbReference>
<feature type="non-terminal residue" evidence="10">
    <location>
        <position position="255"/>
    </location>
</feature>
<dbReference type="PROSITE" id="PS51192">
    <property type="entry name" value="HELICASE_ATP_BIND_1"/>
    <property type="match status" value="1"/>
</dbReference>
<evidence type="ECO:0000259" key="8">
    <source>
        <dbReference type="PROSITE" id="PS51192"/>
    </source>
</evidence>
<feature type="domain" description="DEAD-box RNA helicase Q" evidence="9">
    <location>
        <begin position="117"/>
        <end position="145"/>
    </location>
</feature>
<evidence type="ECO:0000256" key="3">
    <source>
        <dbReference type="ARBA" id="ARBA00022806"/>
    </source>
</evidence>
<dbReference type="InterPro" id="IPR014014">
    <property type="entry name" value="RNA_helicase_DEAD_Q_motif"/>
</dbReference>
<evidence type="ECO:0000256" key="5">
    <source>
        <dbReference type="PROSITE-ProRule" id="PRU00552"/>
    </source>
</evidence>
<dbReference type="EMBL" id="BGPR01064085">
    <property type="protein sequence ID" value="GBO39163.1"/>
    <property type="molecule type" value="Genomic_DNA"/>
</dbReference>
<feature type="short sequence motif" description="Q motif" evidence="5">
    <location>
        <begin position="117"/>
        <end position="145"/>
    </location>
</feature>
<dbReference type="OrthoDB" id="6432355at2759"/>
<keyword evidence="2 6" id="KW-0378">Hydrolase</keyword>
<evidence type="ECO:0000313" key="11">
    <source>
        <dbReference type="Proteomes" id="UP000499080"/>
    </source>
</evidence>
<name>A0A4Y2WNU0_ARAVE</name>
<keyword evidence="7" id="KW-1133">Transmembrane helix</keyword>
<dbReference type="SMART" id="SM00487">
    <property type="entry name" value="DEXDc"/>
    <property type="match status" value="1"/>
</dbReference>
<feature type="transmembrane region" description="Helical" evidence="7">
    <location>
        <begin position="12"/>
        <end position="35"/>
    </location>
</feature>
<dbReference type="Pfam" id="PF00270">
    <property type="entry name" value="DEAD"/>
    <property type="match status" value="1"/>
</dbReference>
<keyword evidence="3 6" id="KW-0347">Helicase</keyword>
<sequence length="255" mass="28056">MYSPCSFSFCDLHYMCAVSVPAFYIYIPAISVWSFRPHLSAIVPILKFSSRNVQPSDPRNDTELEKLLNDVGSDFSYVFNEISHSTNSDLSEFEDKKETQSSSFGYLIMDKLTEATFSSLEGKVSEETLKAIADMGFEKMTEIQAKSIPPLLDGSDVVASAKTGSGKTLAFLIPAIELMCKKKFTPKQGTGVIVISPTRELSMQTYGVVKELLQHHTFTHGLVMGGASRQTEAQRLASGVNIVIATPGRLLDHLQ</sequence>
<dbReference type="Proteomes" id="UP000499080">
    <property type="component" value="Unassembled WGS sequence"/>
</dbReference>
<dbReference type="GO" id="GO:0003724">
    <property type="term" value="F:RNA helicase activity"/>
    <property type="evidence" value="ECO:0007669"/>
    <property type="project" value="UniProtKB-EC"/>
</dbReference>
<reference evidence="10 11" key="1">
    <citation type="journal article" date="2019" name="Sci. Rep.">
        <title>Orb-weaving spider Araneus ventricosus genome elucidates the spidroin gene catalogue.</title>
        <authorList>
            <person name="Kono N."/>
            <person name="Nakamura H."/>
            <person name="Ohtoshi R."/>
            <person name="Moran D.A.P."/>
            <person name="Shinohara A."/>
            <person name="Yoshida Y."/>
            <person name="Fujiwara M."/>
            <person name="Mori M."/>
            <person name="Tomita M."/>
            <person name="Arakawa K."/>
        </authorList>
    </citation>
    <scope>NUCLEOTIDE SEQUENCE [LARGE SCALE GENOMIC DNA]</scope>
</reference>
<dbReference type="InterPro" id="IPR011545">
    <property type="entry name" value="DEAD/DEAH_box_helicase_dom"/>
</dbReference>
<dbReference type="GO" id="GO:0016787">
    <property type="term" value="F:hydrolase activity"/>
    <property type="evidence" value="ECO:0007669"/>
    <property type="project" value="UniProtKB-KW"/>
</dbReference>
<evidence type="ECO:0000313" key="10">
    <source>
        <dbReference type="EMBL" id="GBO39163.1"/>
    </source>
</evidence>